<organism evidence="5 6">
    <name type="scientific">Prosthecochloris marina</name>
    <dbReference type="NCBI Taxonomy" id="2017681"/>
    <lineage>
        <taxon>Bacteria</taxon>
        <taxon>Pseudomonadati</taxon>
        <taxon>Chlorobiota</taxon>
        <taxon>Chlorobiia</taxon>
        <taxon>Chlorobiales</taxon>
        <taxon>Chlorobiaceae</taxon>
        <taxon>Prosthecochloris</taxon>
    </lineage>
</organism>
<dbReference type="AlphaFoldDB" id="A0A317T443"/>
<accession>A0A317T443</accession>
<keyword evidence="3 4" id="KW-0732">Signal</keyword>
<evidence type="ECO:0000256" key="3">
    <source>
        <dbReference type="ARBA" id="ARBA00022729"/>
    </source>
</evidence>
<dbReference type="GO" id="GO:0030973">
    <property type="term" value="F:molybdate ion binding"/>
    <property type="evidence" value="ECO:0007669"/>
    <property type="project" value="TreeGrafter"/>
</dbReference>
<evidence type="ECO:0000313" key="5">
    <source>
        <dbReference type="EMBL" id="PWW81418.1"/>
    </source>
</evidence>
<feature type="signal peptide" evidence="4">
    <location>
        <begin position="1"/>
        <end position="22"/>
    </location>
</feature>
<dbReference type="RefSeq" id="WP_110023912.1">
    <property type="nucleotide sequence ID" value="NZ_PDNZ01000007.1"/>
</dbReference>
<dbReference type="PANTHER" id="PTHR30632:SF0">
    <property type="entry name" value="SULFATE-BINDING PROTEIN"/>
    <property type="match status" value="1"/>
</dbReference>
<dbReference type="OrthoDB" id="9786399at2"/>
<comment type="similarity">
    <text evidence="1">Belongs to the bacterial solute-binding protein ModA family.</text>
</comment>
<comment type="caution">
    <text evidence="5">The sequence shown here is derived from an EMBL/GenBank/DDBJ whole genome shotgun (WGS) entry which is preliminary data.</text>
</comment>
<dbReference type="Gene3D" id="3.40.190.10">
    <property type="entry name" value="Periplasmic binding protein-like II"/>
    <property type="match status" value="2"/>
</dbReference>
<evidence type="ECO:0000256" key="2">
    <source>
        <dbReference type="ARBA" id="ARBA00022723"/>
    </source>
</evidence>
<dbReference type="GO" id="GO:0015689">
    <property type="term" value="P:molybdate ion transport"/>
    <property type="evidence" value="ECO:0007669"/>
    <property type="project" value="InterPro"/>
</dbReference>
<sequence>MIQKKTAAVLLILLLLGGTVFAGEITVASGAGYKQPLLEIIALYEKKSGRRITPVFGNMSHLISQATLSGNVALILGDRKFLDHSGLNFSSFHHMGHGKLVLAYRKGITLGNVFDITRDSIARIGMPDSAKAMYGNAAAEFLNSSALMKKVHKKILRFASVPQVSTYLMTGEIDAGFINLTDALWIKEKIGGYIPVNEKTYSAVTIEVGILREFENDPDVKAFTSFLQTEEVFPILSKYEML</sequence>
<evidence type="ECO:0000256" key="4">
    <source>
        <dbReference type="SAM" id="SignalP"/>
    </source>
</evidence>
<gene>
    <name evidence="5" type="primary">modA</name>
    <name evidence="5" type="ORF">CR164_10320</name>
</gene>
<keyword evidence="2" id="KW-0479">Metal-binding</keyword>
<dbReference type="NCBIfam" id="TIGR01256">
    <property type="entry name" value="modA"/>
    <property type="match status" value="1"/>
</dbReference>
<dbReference type="PANTHER" id="PTHR30632">
    <property type="entry name" value="MOLYBDATE-BINDING PERIPLASMIC PROTEIN"/>
    <property type="match status" value="1"/>
</dbReference>
<feature type="chain" id="PRO_5016367688" evidence="4">
    <location>
        <begin position="23"/>
        <end position="242"/>
    </location>
</feature>
<dbReference type="Proteomes" id="UP000246278">
    <property type="component" value="Unassembled WGS sequence"/>
</dbReference>
<proteinExistence type="inferred from homology"/>
<evidence type="ECO:0000313" key="6">
    <source>
        <dbReference type="Proteomes" id="UP000246278"/>
    </source>
</evidence>
<name>A0A317T443_9CHLB</name>
<reference evidence="6" key="1">
    <citation type="submission" date="2017-10" db="EMBL/GenBank/DDBJ databases">
        <authorList>
            <person name="Gaisin V.A."/>
            <person name="Rysina M.S."/>
            <person name="Grouzdev D.S."/>
        </authorList>
    </citation>
    <scope>NUCLEOTIDE SEQUENCE [LARGE SCALE GENOMIC DNA]</scope>
    <source>
        <strain evidence="6">V1</strain>
    </source>
</reference>
<evidence type="ECO:0000256" key="1">
    <source>
        <dbReference type="ARBA" id="ARBA00009175"/>
    </source>
</evidence>
<dbReference type="InterPro" id="IPR050682">
    <property type="entry name" value="ModA/WtpA"/>
</dbReference>
<protein>
    <submittedName>
        <fullName evidence="5">Molybdate ABC transporter substrate-binding protein</fullName>
    </submittedName>
</protein>
<dbReference type="SUPFAM" id="SSF53850">
    <property type="entry name" value="Periplasmic binding protein-like II"/>
    <property type="match status" value="1"/>
</dbReference>
<dbReference type="InterPro" id="IPR005950">
    <property type="entry name" value="ModA"/>
</dbReference>
<dbReference type="GO" id="GO:0046872">
    <property type="term" value="F:metal ion binding"/>
    <property type="evidence" value="ECO:0007669"/>
    <property type="project" value="UniProtKB-KW"/>
</dbReference>
<keyword evidence="6" id="KW-1185">Reference proteome</keyword>
<dbReference type="Pfam" id="PF13531">
    <property type="entry name" value="SBP_bac_11"/>
    <property type="match status" value="1"/>
</dbReference>
<dbReference type="EMBL" id="PDNZ01000007">
    <property type="protein sequence ID" value="PWW81418.1"/>
    <property type="molecule type" value="Genomic_DNA"/>
</dbReference>